<protein>
    <submittedName>
        <fullName evidence="1">Uncharacterized protein</fullName>
    </submittedName>
</protein>
<organism evidence="1 2">
    <name type="scientific">Leptidea sinapis</name>
    <dbReference type="NCBI Taxonomy" id="189913"/>
    <lineage>
        <taxon>Eukaryota</taxon>
        <taxon>Metazoa</taxon>
        <taxon>Ecdysozoa</taxon>
        <taxon>Arthropoda</taxon>
        <taxon>Hexapoda</taxon>
        <taxon>Insecta</taxon>
        <taxon>Pterygota</taxon>
        <taxon>Neoptera</taxon>
        <taxon>Endopterygota</taxon>
        <taxon>Lepidoptera</taxon>
        <taxon>Glossata</taxon>
        <taxon>Ditrysia</taxon>
        <taxon>Papilionoidea</taxon>
        <taxon>Pieridae</taxon>
        <taxon>Dismorphiinae</taxon>
        <taxon>Leptidea</taxon>
    </lineage>
</organism>
<dbReference type="EMBL" id="FZQP02002747">
    <property type="protein sequence ID" value="VVC96469.1"/>
    <property type="molecule type" value="Genomic_DNA"/>
</dbReference>
<dbReference type="AlphaFoldDB" id="A0A5E4QE08"/>
<sequence length="160" mass="18917">MMAFRTSLLATKYSTLVTRFASSKNLPFTKTNLYLKCTSHISQCQQLFFRSLSSMQQESLNFRQLGPKNHFNKDCNILDVSKPQYDILKTISRSYVFKSNENIPKKNKRRIPKLILLQNPFKWILNKIDFTVLRRVWDPTFREKEFKLGTKQPARLSFVT</sequence>
<name>A0A5E4QE08_9NEOP</name>
<gene>
    <name evidence="1" type="ORF">LSINAPIS_LOCUS7969</name>
</gene>
<accession>A0A5E4QE08</accession>
<proteinExistence type="predicted"/>
<reference evidence="1 2" key="1">
    <citation type="submission" date="2017-07" db="EMBL/GenBank/DDBJ databases">
        <authorList>
            <person name="Talla V."/>
            <person name="Backstrom N."/>
        </authorList>
    </citation>
    <scope>NUCLEOTIDE SEQUENCE [LARGE SCALE GENOMIC DNA]</scope>
</reference>
<dbReference type="Proteomes" id="UP000324832">
    <property type="component" value="Unassembled WGS sequence"/>
</dbReference>
<evidence type="ECO:0000313" key="1">
    <source>
        <dbReference type="EMBL" id="VVC96469.1"/>
    </source>
</evidence>
<keyword evidence="2" id="KW-1185">Reference proteome</keyword>
<evidence type="ECO:0000313" key="2">
    <source>
        <dbReference type="Proteomes" id="UP000324832"/>
    </source>
</evidence>